<protein>
    <submittedName>
        <fullName evidence="1">Uncharacterized protein</fullName>
    </submittedName>
</protein>
<dbReference type="EMBL" id="KZ805502">
    <property type="protein sequence ID" value="PVH95256.1"/>
    <property type="molecule type" value="Genomic_DNA"/>
</dbReference>
<dbReference type="AlphaFoldDB" id="A0A2V1DAU9"/>
<accession>A0A2V1DAU9</accession>
<name>A0A2V1DAU9_9PLEO</name>
<keyword evidence="2" id="KW-1185">Reference proteome</keyword>
<dbReference type="Proteomes" id="UP000244855">
    <property type="component" value="Unassembled WGS sequence"/>
</dbReference>
<evidence type="ECO:0000313" key="1">
    <source>
        <dbReference type="EMBL" id="PVH95256.1"/>
    </source>
</evidence>
<evidence type="ECO:0000313" key="2">
    <source>
        <dbReference type="Proteomes" id="UP000244855"/>
    </source>
</evidence>
<reference evidence="1 2" key="1">
    <citation type="journal article" date="2018" name="Sci. Rep.">
        <title>Comparative genomics provides insights into the lifestyle and reveals functional heterogeneity of dark septate endophytic fungi.</title>
        <authorList>
            <person name="Knapp D.G."/>
            <person name="Nemeth J.B."/>
            <person name="Barry K."/>
            <person name="Hainaut M."/>
            <person name="Henrissat B."/>
            <person name="Johnson J."/>
            <person name="Kuo A."/>
            <person name="Lim J.H.P."/>
            <person name="Lipzen A."/>
            <person name="Nolan M."/>
            <person name="Ohm R.A."/>
            <person name="Tamas L."/>
            <person name="Grigoriev I.V."/>
            <person name="Spatafora J.W."/>
            <person name="Nagy L.G."/>
            <person name="Kovacs G.M."/>
        </authorList>
    </citation>
    <scope>NUCLEOTIDE SEQUENCE [LARGE SCALE GENOMIC DNA]</scope>
    <source>
        <strain evidence="1 2">DSE2036</strain>
    </source>
</reference>
<organism evidence="1 2">
    <name type="scientific">Periconia macrospinosa</name>
    <dbReference type="NCBI Taxonomy" id="97972"/>
    <lineage>
        <taxon>Eukaryota</taxon>
        <taxon>Fungi</taxon>
        <taxon>Dikarya</taxon>
        <taxon>Ascomycota</taxon>
        <taxon>Pezizomycotina</taxon>
        <taxon>Dothideomycetes</taxon>
        <taxon>Pleosporomycetidae</taxon>
        <taxon>Pleosporales</taxon>
        <taxon>Massarineae</taxon>
        <taxon>Periconiaceae</taxon>
        <taxon>Periconia</taxon>
    </lineage>
</organism>
<gene>
    <name evidence="1" type="ORF">DM02DRAFT_164345</name>
</gene>
<proteinExistence type="predicted"/>
<sequence>MKKKKATGGYQLLVPFLDQNSHISLVSIPKTFSPSYPPLIVRFHDPHHGSSHWTGFCRTPAPTKKKSAALMAASKDAVVPERCLCFPFLYPETPRTLVIHRFVLSHSLVSSQYFLSASLITLPEFFTPSYTASQNSNATLRSPRTSMDCGK</sequence>